<dbReference type="Proteomes" id="UP000543224">
    <property type="component" value="Unassembled WGS sequence"/>
</dbReference>
<accession>A0A6V8P0U0</accession>
<organism evidence="1 2">
    <name type="scientific">Candidatus Hakubella thermalkaliphila</name>
    <dbReference type="NCBI Taxonomy" id="2754717"/>
    <lineage>
        <taxon>Bacteria</taxon>
        <taxon>Bacillati</taxon>
        <taxon>Actinomycetota</taxon>
        <taxon>Actinomycetota incertae sedis</taxon>
        <taxon>Candidatus Hakubellales</taxon>
        <taxon>Candidatus Hakubellaceae</taxon>
        <taxon>Candidatus Hakubella</taxon>
    </lineage>
</organism>
<feature type="non-terminal residue" evidence="1">
    <location>
        <position position="1"/>
    </location>
</feature>
<dbReference type="AlphaFoldDB" id="A0A6V8P0U0"/>
<protein>
    <submittedName>
        <fullName evidence="1">Uncharacterized protein</fullName>
    </submittedName>
</protein>
<evidence type="ECO:0000313" key="1">
    <source>
        <dbReference type="EMBL" id="GFP26125.1"/>
    </source>
</evidence>
<reference evidence="1 2" key="1">
    <citation type="journal article" date="2020" name="Front. Microbiol.">
        <title>Single-cell genomics of novel Actinobacteria with the Wood-Ljungdahl pathway discovered in a serpentinizing system.</title>
        <authorList>
            <person name="Merino N."/>
            <person name="Kawai M."/>
            <person name="Boyd E.S."/>
            <person name="Colman D.R."/>
            <person name="McGlynn S.E."/>
            <person name="Nealson K.H."/>
            <person name="Kurokawa K."/>
            <person name="Hongoh Y."/>
        </authorList>
    </citation>
    <scope>NUCLEOTIDE SEQUENCE [LARGE SCALE GENOMIC DNA]</scope>
    <source>
        <strain evidence="1 2">S25</strain>
    </source>
</reference>
<name>A0A6V8P0U0_9ACTN</name>
<comment type="caution">
    <text evidence="1">The sequence shown here is derived from an EMBL/GenBank/DDBJ whole genome shotgun (WGS) entry which is preliminary data.</text>
</comment>
<gene>
    <name evidence="1" type="ORF">HKBW3S25_01613</name>
</gene>
<sequence>KGCLVRVKGLAPGARGGRSEQAQATVY</sequence>
<proteinExistence type="predicted"/>
<dbReference type="EMBL" id="BLRX01000384">
    <property type="protein sequence ID" value="GFP26125.1"/>
    <property type="molecule type" value="Genomic_DNA"/>
</dbReference>
<evidence type="ECO:0000313" key="2">
    <source>
        <dbReference type="Proteomes" id="UP000543224"/>
    </source>
</evidence>